<evidence type="ECO:0000313" key="3">
    <source>
        <dbReference type="Proteomes" id="UP000053467"/>
    </source>
</evidence>
<dbReference type="GO" id="GO:0004553">
    <property type="term" value="F:hydrolase activity, hydrolyzing O-glycosyl compounds"/>
    <property type="evidence" value="ECO:0007669"/>
    <property type="project" value="InterPro"/>
</dbReference>
<dbReference type="InterPro" id="IPR020004">
    <property type="entry name" value="UDP-GlcNAc_Epase"/>
</dbReference>
<evidence type="ECO:0000259" key="1">
    <source>
        <dbReference type="Pfam" id="PF02350"/>
    </source>
</evidence>
<organism evidence="2 3">
    <name type="scientific">candidate division TA06 bacterium 34_109</name>
    <dbReference type="NCBI Taxonomy" id="1635277"/>
    <lineage>
        <taxon>Bacteria</taxon>
        <taxon>Bacteria division TA06</taxon>
    </lineage>
</organism>
<dbReference type="GO" id="GO:0006047">
    <property type="term" value="P:UDP-N-acetylglucosamine metabolic process"/>
    <property type="evidence" value="ECO:0007669"/>
    <property type="project" value="InterPro"/>
</dbReference>
<accession>A0A101I1L5</accession>
<protein>
    <submittedName>
        <fullName evidence="2">UDP-N-acetylglucosamine 2-epimerase</fullName>
    </submittedName>
</protein>
<dbReference type="PANTHER" id="PTHR43174:SF3">
    <property type="entry name" value="UDP-N-ACETYLGLUCOSAMINE 2-EPIMERASE"/>
    <property type="match status" value="1"/>
</dbReference>
<gene>
    <name evidence="2" type="ORF">XE03_1064</name>
</gene>
<dbReference type="SUPFAM" id="SSF53756">
    <property type="entry name" value="UDP-Glycosyltransferase/glycogen phosphorylase"/>
    <property type="match status" value="1"/>
</dbReference>
<reference evidence="3" key="1">
    <citation type="journal article" date="2015" name="MBio">
        <title>Genome-Resolved Metagenomic Analysis Reveals Roles for Candidate Phyla and Other Microbial Community Members in Biogeochemical Transformations in Oil Reservoirs.</title>
        <authorList>
            <person name="Hu P."/>
            <person name="Tom L."/>
            <person name="Singh A."/>
            <person name="Thomas B.C."/>
            <person name="Baker B.J."/>
            <person name="Piceno Y.M."/>
            <person name="Andersen G.L."/>
            <person name="Banfield J.F."/>
        </authorList>
    </citation>
    <scope>NUCLEOTIDE SEQUENCE [LARGE SCALE GENOMIC DNA]</scope>
</reference>
<dbReference type="PANTHER" id="PTHR43174">
    <property type="entry name" value="UDP-N-ACETYLGLUCOSAMINE 2-EPIMERASE"/>
    <property type="match status" value="1"/>
</dbReference>
<evidence type="ECO:0000313" key="2">
    <source>
        <dbReference type="EMBL" id="KUK86975.1"/>
    </source>
</evidence>
<dbReference type="NCBIfam" id="TIGR03568">
    <property type="entry name" value="NeuC_NnaA"/>
    <property type="match status" value="1"/>
</dbReference>
<feature type="domain" description="UDP-N-acetylglucosamine 2-epimerase" evidence="1">
    <location>
        <begin position="24"/>
        <end position="370"/>
    </location>
</feature>
<dbReference type="EMBL" id="LGGX01000009">
    <property type="protein sequence ID" value="KUK86975.1"/>
    <property type="molecule type" value="Genomic_DNA"/>
</dbReference>
<comment type="caution">
    <text evidence="2">The sequence shown here is derived from an EMBL/GenBank/DDBJ whole genome shotgun (WGS) entry which is preliminary data.</text>
</comment>
<proteinExistence type="predicted"/>
<dbReference type="InterPro" id="IPR029767">
    <property type="entry name" value="WecB-like"/>
</dbReference>
<dbReference type="Pfam" id="PF02350">
    <property type="entry name" value="Epimerase_2"/>
    <property type="match status" value="1"/>
</dbReference>
<name>A0A101I1L5_UNCT6</name>
<dbReference type="InterPro" id="IPR003331">
    <property type="entry name" value="UDP_GlcNAc_Epimerase_2_dom"/>
</dbReference>
<dbReference type="Gene3D" id="3.40.50.2000">
    <property type="entry name" value="Glycogen Phosphorylase B"/>
    <property type="match status" value="2"/>
</dbReference>
<dbReference type="AlphaFoldDB" id="A0A101I1L5"/>
<sequence length="376" mass="43654">MKPNLMIISTNRSDFSHLKLTVEKLKSSKKINTFFVAAGSHFDKEKGFSFEEIKEEGIKVDFKIKTTINWRSESKLFNSLISFQKKLRTLIKLTKTDYIMVLGDRIELLPVINLSLIMDKRIIHISGGEETKGAIDDNIRKMLSLNSYIHFVSGEIFKKNLSDFLKTDKRIFNVGDPILEYIDTVQLEPFEDLLKDLKIELEKDKYLLFTFHPETKSDIDIKEQFNGIEKFLLKVDMPVLCTSPNPDKGEEYIYKRLKHIVSLKKNVFFVPHLGFRRYISLIKNGFAVMGNSSSLLIETPYLKTPSILVGKRQDGRPLADSVFKTGYSSEEIEKVFEKIKVLKMEGYFEKSVKNLYYERKETSDLILKHLEDEIAF</sequence>
<dbReference type="Proteomes" id="UP000053467">
    <property type="component" value="Unassembled WGS sequence"/>
</dbReference>